<dbReference type="EMBL" id="DUZY01000008">
    <property type="protein sequence ID" value="DAD47533.1"/>
    <property type="molecule type" value="Genomic_DNA"/>
</dbReference>
<gene>
    <name evidence="2" type="ORF">HUJ06_017470</name>
</gene>
<dbReference type="Proteomes" id="UP000607653">
    <property type="component" value="Unassembled WGS sequence"/>
</dbReference>
<keyword evidence="3" id="KW-1185">Reference proteome</keyword>
<feature type="compositionally biased region" description="Polar residues" evidence="1">
    <location>
        <begin position="25"/>
        <end position="36"/>
    </location>
</feature>
<feature type="compositionally biased region" description="Basic and acidic residues" evidence="1">
    <location>
        <begin position="9"/>
        <end position="24"/>
    </location>
</feature>
<accession>A0A822ZRM9</accession>
<dbReference type="AlphaFoldDB" id="A0A822ZRM9"/>
<comment type="caution">
    <text evidence="2">The sequence shown here is derived from an EMBL/GenBank/DDBJ whole genome shotgun (WGS) entry which is preliminary data.</text>
</comment>
<protein>
    <submittedName>
        <fullName evidence="2">Uncharacterized protein</fullName>
    </submittedName>
</protein>
<evidence type="ECO:0000313" key="3">
    <source>
        <dbReference type="Proteomes" id="UP000607653"/>
    </source>
</evidence>
<sequence>MQTLTRSLEYQRDSRKPPFIEKQKLTPTKTQTNRNQPVRIREKERRREMLPAFLVLNYWQASMALNMDDAEKFTNPFLSTTPHEVVIRCAFTSCRQCQNEKTLRRSCISRKGESVGIGLLH</sequence>
<name>A0A822ZRM9_NELNU</name>
<proteinExistence type="predicted"/>
<evidence type="ECO:0000313" key="2">
    <source>
        <dbReference type="EMBL" id="DAD47533.1"/>
    </source>
</evidence>
<organism evidence="2 3">
    <name type="scientific">Nelumbo nucifera</name>
    <name type="common">Sacred lotus</name>
    <dbReference type="NCBI Taxonomy" id="4432"/>
    <lineage>
        <taxon>Eukaryota</taxon>
        <taxon>Viridiplantae</taxon>
        <taxon>Streptophyta</taxon>
        <taxon>Embryophyta</taxon>
        <taxon>Tracheophyta</taxon>
        <taxon>Spermatophyta</taxon>
        <taxon>Magnoliopsida</taxon>
        <taxon>Proteales</taxon>
        <taxon>Nelumbonaceae</taxon>
        <taxon>Nelumbo</taxon>
    </lineage>
</organism>
<evidence type="ECO:0000256" key="1">
    <source>
        <dbReference type="SAM" id="MobiDB-lite"/>
    </source>
</evidence>
<reference evidence="2 3" key="1">
    <citation type="journal article" date="2020" name="Mol. Biol. Evol.">
        <title>Distinct Expression and Methylation Patterns for Genes with Different Fates following a Single Whole-Genome Duplication in Flowering Plants.</title>
        <authorList>
            <person name="Shi T."/>
            <person name="Rahmani R.S."/>
            <person name="Gugger P.F."/>
            <person name="Wang M."/>
            <person name="Li H."/>
            <person name="Zhang Y."/>
            <person name="Li Z."/>
            <person name="Wang Q."/>
            <person name="Van de Peer Y."/>
            <person name="Marchal K."/>
            <person name="Chen J."/>
        </authorList>
    </citation>
    <scope>NUCLEOTIDE SEQUENCE [LARGE SCALE GENOMIC DNA]</scope>
    <source>
        <tissue evidence="2">Leaf</tissue>
    </source>
</reference>
<feature type="region of interest" description="Disordered" evidence="1">
    <location>
        <begin position="1"/>
        <end position="43"/>
    </location>
</feature>